<reference evidence="2 3" key="1">
    <citation type="submission" date="2018-02" db="EMBL/GenBank/DDBJ databases">
        <title>Genomic Encyclopedia of Archaeal and Bacterial Type Strains, Phase II (KMG-II): from individual species to whole genera.</title>
        <authorList>
            <person name="Goeker M."/>
        </authorList>
    </citation>
    <scope>NUCLEOTIDE SEQUENCE [LARGE SCALE GENOMIC DNA]</scope>
    <source>
        <strain evidence="2 3">YU 961-1</strain>
    </source>
</reference>
<dbReference type="RefSeq" id="WP_104479864.1">
    <property type="nucleotide sequence ID" value="NZ_CP154825.1"/>
</dbReference>
<keyword evidence="3" id="KW-1185">Reference proteome</keyword>
<dbReference type="AlphaFoldDB" id="A0A2S6GPC7"/>
<dbReference type="EMBL" id="PTIX01000008">
    <property type="protein sequence ID" value="PPK67102.1"/>
    <property type="molecule type" value="Genomic_DNA"/>
</dbReference>
<dbReference type="NCBIfam" id="NF033737">
    <property type="entry name" value="Amm_Lyn_leader"/>
    <property type="match status" value="1"/>
</dbReference>
<comment type="caution">
    <text evidence="2">The sequence shown here is derived from an EMBL/GenBank/DDBJ whole genome shotgun (WGS) entry which is preliminary data.</text>
</comment>
<feature type="compositionally biased region" description="Low complexity" evidence="1">
    <location>
        <begin position="33"/>
        <end position="46"/>
    </location>
</feature>
<protein>
    <submittedName>
        <fullName evidence="2">Uncharacterized protein</fullName>
    </submittedName>
</protein>
<evidence type="ECO:0000256" key="1">
    <source>
        <dbReference type="SAM" id="MobiDB-lite"/>
    </source>
</evidence>
<proteinExistence type="predicted"/>
<accession>A0A2S6GPC7</accession>
<gene>
    <name evidence="2" type="ORF">CLV40_10899</name>
</gene>
<evidence type="ECO:0000313" key="3">
    <source>
        <dbReference type="Proteomes" id="UP000239203"/>
    </source>
</evidence>
<name>A0A2S6GPC7_9PSEU</name>
<dbReference type="Proteomes" id="UP000239203">
    <property type="component" value="Unassembled WGS sequence"/>
</dbReference>
<sequence>MSEQQTSPGAPEHSADQPDGGAPGPDLGVLATAPEQAAEPAGSEAAEAAELEDLDDLDDVDFDLDEVENKIAPLALAWIGPRR</sequence>
<feature type="region of interest" description="Disordered" evidence="1">
    <location>
        <begin position="1"/>
        <end position="47"/>
    </location>
</feature>
<evidence type="ECO:0000313" key="2">
    <source>
        <dbReference type="EMBL" id="PPK67102.1"/>
    </source>
</evidence>
<organism evidence="2 3">
    <name type="scientific">Actinokineospora auranticolor</name>
    <dbReference type="NCBI Taxonomy" id="155976"/>
    <lineage>
        <taxon>Bacteria</taxon>
        <taxon>Bacillati</taxon>
        <taxon>Actinomycetota</taxon>
        <taxon>Actinomycetes</taxon>
        <taxon>Pseudonocardiales</taxon>
        <taxon>Pseudonocardiaceae</taxon>
        <taxon>Actinokineospora</taxon>
    </lineage>
</organism>